<accession>A0A6V7P9Q9</accession>
<name>A0A6V7P9Q9_ANACO</name>
<protein>
    <submittedName>
        <fullName evidence="3">Uncharacterized protein</fullName>
    </submittedName>
</protein>
<feature type="compositionally biased region" description="Low complexity" evidence="1">
    <location>
        <begin position="223"/>
        <end position="235"/>
    </location>
</feature>
<evidence type="ECO:0000313" key="3">
    <source>
        <dbReference type="EMBL" id="CAD1827590.1"/>
    </source>
</evidence>
<feature type="compositionally biased region" description="Low complexity" evidence="1">
    <location>
        <begin position="127"/>
        <end position="161"/>
    </location>
</feature>
<keyword evidence="2" id="KW-0812">Transmembrane</keyword>
<feature type="compositionally biased region" description="Low complexity" evidence="1">
    <location>
        <begin position="243"/>
        <end position="252"/>
    </location>
</feature>
<dbReference type="EMBL" id="LR862146">
    <property type="protein sequence ID" value="CAD1827590.1"/>
    <property type="molecule type" value="Genomic_DNA"/>
</dbReference>
<keyword evidence="2" id="KW-0472">Membrane</keyword>
<keyword evidence="2" id="KW-1133">Transmembrane helix</keyword>
<dbReference type="AlphaFoldDB" id="A0A6V7P9Q9"/>
<feature type="transmembrane region" description="Helical" evidence="2">
    <location>
        <begin position="43"/>
        <end position="64"/>
    </location>
</feature>
<gene>
    <name evidence="3" type="ORF">CB5_LOCUS10801</name>
</gene>
<organism evidence="3">
    <name type="scientific">Ananas comosus var. bracteatus</name>
    <name type="common">red pineapple</name>
    <dbReference type="NCBI Taxonomy" id="296719"/>
    <lineage>
        <taxon>Eukaryota</taxon>
        <taxon>Viridiplantae</taxon>
        <taxon>Streptophyta</taxon>
        <taxon>Embryophyta</taxon>
        <taxon>Tracheophyta</taxon>
        <taxon>Spermatophyta</taxon>
        <taxon>Magnoliopsida</taxon>
        <taxon>Liliopsida</taxon>
        <taxon>Poales</taxon>
        <taxon>Bromeliaceae</taxon>
        <taxon>Bromelioideae</taxon>
        <taxon>Ananas</taxon>
    </lineage>
</organism>
<evidence type="ECO:0000256" key="1">
    <source>
        <dbReference type="SAM" id="MobiDB-lite"/>
    </source>
</evidence>
<sequence length="358" mass="37086">MEVGLSFSSHLVRLLLDADDATDWAAPLPSARPSSSSPFRPSVAVIVGVLTTMFSLTFLLLLYAKHCKRGVGDGALGVGVGVGGAAADRVRRVPELRSCGEAPLRGGPRGGGVAPVFRCSASSPSAATASTWSASTRGSTPTPRARSAASASTPRTSFSSPLLRPSRTRIPVGQTGRGEMRGAPVRAEGLRPALDRLAPDRGPAGRTGRPEDAPVGRRHGLLGAEPGSEGPAPAGRGRGPGGVRAAVQPPRGGQRRRGRGAVERSEAVGPAVPAVRDDHHGQRPLLGVAGRGRERREVVSGARCLSELAGVSRIAPSRAGGWASRTEEERSVMRRWLGFAAKRTARWLRGPPGDNGPS</sequence>
<evidence type="ECO:0000256" key="2">
    <source>
        <dbReference type="SAM" id="Phobius"/>
    </source>
</evidence>
<proteinExistence type="predicted"/>
<feature type="region of interest" description="Disordered" evidence="1">
    <location>
        <begin position="127"/>
        <end position="286"/>
    </location>
</feature>
<reference evidence="3" key="1">
    <citation type="submission" date="2020-07" db="EMBL/GenBank/DDBJ databases">
        <authorList>
            <person name="Lin J."/>
        </authorList>
    </citation>
    <scope>NUCLEOTIDE SEQUENCE</scope>
</reference>